<evidence type="ECO:0000313" key="4">
    <source>
        <dbReference type="Proteomes" id="UP000295722"/>
    </source>
</evidence>
<feature type="compositionally biased region" description="Basic and acidic residues" evidence="1">
    <location>
        <begin position="10"/>
        <end position="21"/>
    </location>
</feature>
<dbReference type="Proteomes" id="UP000295722">
    <property type="component" value="Unassembled WGS sequence"/>
</dbReference>
<sequence length="229" mass="25477">MTSKPAQKPVGEDATYRGHDAGPLEVRHRDVPYYSQWGSPDWVARIVEEGADPCDDPLWRMSGFALPGDYRFWAKRLCGLTCFESALDYWGIAHAPRAALLEDALRHGVYRMREDGGVDGLIYRPFAAWAEAAFGVRVEVMTDEDIEASAARLNASTLAIVSVSPEIRYPERANAHRGGHLILLHGRSDGGVWFHNPSGVAPYQADAWLPYETVARFHARRGMALTRLA</sequence>
<accession>A0A4R5M929</accession>
<evidence type="ECO:0000313" key="3">
    <source>
        <dbReference type="EMBL" id="TDG22908.1"/>
    </source>
</evidence>
<gene>
    <name evidence="3" type="ORF">EYW47_17055</name>
</gene>
<organism evidence="3 4">
    <name type="scientific">Paraburkholderia silviterrae</name>
    <dbReference type="NCBI Taxonomy" id="2528715"/>
    <lineage>
        <taxon>Bacteria</taxon>
        <taxon>Pseudomonadati</taxon>
        <taxon>Pseudomonadota</taxon>
        <taxon>Betaproteobacteria</taxon>
        <taxon>Burkholderiales</taxon>
        <taxon>Burkholderiaceae</taxon>
        <taxon>Paraburkholderia</taxon>
    </lineage>
</organism>
<name>A0A4R5M929_9BURK</name>
<feature type="domain" description="Peptidase C39-like" evidence="2">
    <location>
        <begin position="30"/>
        <end position="197"/>
    </location>
</feature>
<dbReference type="AlphaFoldDB" id="A0A4R5M929"/>
<dbReference type="OrthoDB" id="2602488at2"/>
<dbReference type="InterPro" id="IPR039564">
    <property type="entry name" value="Peptidase_C39-like"/>
</dbReference>
<dbReference type="Pfam" id="PF13529">
    <property type="entry name" value="Peptidase_C39_2"/>
    <property type="match status" value="1"/>
</dbReference>
<protein>
    <recommendedName>
        <fullName evidence="2">Peptidase C39-like domain-containing protein</fullName>
    </recommendedName>
</protein>
<feature type="region of interest" description="Disordered" evidence="1">
    <location>
        <begin position="1"/>
        <end position="21"/>
    </location>
</feature>
<evidence type="ECO:0000259" key="2">
    <source>
        <dbReference type="Pfam" id="PF13529"/>
    </source>
</evidence>
<evidence type="ECO:0000256" key="1">
    <source>
        <dbReference type="SAM" id="MobiDB-lite"/>
    </source>
</evidence>
<dbReference type="RefSeq" id="WP_133196003.1">
    <property type="nucleotide sequence ID" value="NZ_JBHUCW010000011.1"/>
</dbReference>
<dbReference type="EMBL" id="SMRP01000007">
    <property type="protein sequence ID" value="TDG22908.1"/>
    <property type="molecule type" value="Genomic_DNA"/>
</dbReference>
<comment type="caution">
    <text evidence="3">The sequence shown here is derived from an EMBL/GenBank/DDBJ whole genome shotgun (WGS) entry which is preliminary data.</text>
</comment>
<proteinExistence type="predicted"/>
<keyword evidence="4" id="KW-1185">Reference proteome</keyword>
<reference evidence="3 4" key="1">
    <citation type="submission" date="2019-03" db="EMBL/GenBank/DDBJ databases">
        <title>Paraburkholderia sp. 4M-K11, isolated from subtropical forest soil.</title>
        <authorList>
            <person name="Gao Z.-H."/>
            <person name="Qiu L.-H."/>
        </authorList>
    </citation>
    <scope>NUCLEOTIDE SEQUENCE [LARGE SCALE GENOMIC DNA]</scope>
    <source>
        <strain evidence="3 4">4M-K11</strain>
    </source>
</reference>